<evidence type="ECO:0000313" key="4">
    <source>
        <dbReference type="RefSeq" id="XP_036368752.1"/>
    </source>
</evidence>
<keyword evidence="1" id="KW-1185">Reference proteome</keyword>
<evidence type="ECO:0000313" key="5">
    <source>
        <dbReference type="RefSeq" id="XP_036368753.1"/>
    </source>
</evidence>
<evidence type="ECO:0000313" key="3">
    <source>
        <dbReference type="RefSeq" id="XP_036368751.1"/>
    </source>
</evidence>
<reference evidence="2 3" key="1">
    <citation type="submission" date="2025-08" db="UniProtKB">
        <authorList>
            <consortium name="RefSeq"/>
        </authorList>
    </citation>
    <scope>IDENTIFICATION</scope>
</reference>
<sequence>MKKSTKHCNADVHYRRYFKALSADWTKKPSICNEPEILQQYFKELTKTQDSAVRVRKLHLSIQMARQMFYQATLNESAFKQILKHHKVDFGLEMNPLNSFEIDDEQDVESMPDSPIEIKFTSYDQPPMPERAFEEVYYFAK</sequence>
<gene>
    <name evidence="2 3 4 5" type="primary">LOC118767757</name>
</gene>
<dbReference type="RefSeq" id="XP_036368751.1">
    <property type="nucleotide sequence ID" value="XM_036512858.1"/>
</dbReference>
<dbReference type="RefSeq" id="XP_036368750.1">
    <property type="nucleotide sequence ID" value="XM_036512857.1"/>
</dbReference>
<evidence type="ECO:0000313" key="2">
    <source>
        <dbReference type="RefSeq" id="XP_036368750.1"/>
    </source>
</evidence>
<organism evidence="1 5">
    <name type="scientific">Octopus sinensis</name>
    <name type="common">East Asian common octopus</name>
    <dbReference type="NCBI Taxonomy" id="2607531"/>
    <lineage>
        <taxon>Eukaryota</taxon>
        <taxon>Metazoa</taxon>
        <taxon>Spiralia</taxon>
        <taxon>Lophotrochozoa</taxon>
        <taxon>Mollusca</taxon>
        <taxon>Cephalopoda</taxon>
        <taxon>Coleoidea</taxon>
        <taxon>Octopodiformes</taxon>
        <taxon>Octopoda</taxon>
        <taxon>Incirrata</taxon>
        <taxon>Octopodidae</taxon>
        <taxon>Octopus</taxon>
    </lineage>
</organism>
<dbReference type="RefSeq" id="XP_036368753.1">
    <property type="nucleotide sequence ID" value="XM_036512860.1"/>
</dbReference>
<dbReference type="RefSeq" id="XP_036368752.1">
    <property type="nucleotide sequence ID" value="XM_036512859.1"/>
</dbReference>
<name>A0A7E6FM68_9MOLL</name>
<dbReference type="Proteomes" id="UP000515154">
    <property type="component" value="Linkage group LG24"/>
</dbReference>
<dbReference type="KEGG" id="osn:118767757"/>
<proteinExistence type="predicted"/>
<dbReference type="AlphaFoldDB" id="A0A7E6FM68"/>
<accession>A0A7E6FM68</accession>
<evidence type="ECO:0000313" key="1">
    <source>
        <dbReference type="Proteomes" id="UP000515154"/>
    </source>
</evidence>
<protein>
    <submittedName>
        <fullName evidence="2 3">Uncharacterized protein LOC118767757</fullName>
    </submittedName>
</protein>